<sequence>MLIYVSPNFIGADRTAGHHEAEFDIDEKQLLTGVNIYTKLLQNLSTS</sequence>
<comment type="caution">
    <text evidence="1">The sequence shown here is derived from an EMBL/GenBank/DDBJ whole genome shotgun (WGS) entry which is preliminary data.</text>
</comment>
<evidence type="ECO:0000313" key="1">
    <source>
        <dbReference type="EMBL" id="EGV07716.1"/>
    </source>
</evidence>
<organism evidence="1 2">
    <name type="scientific">Haemophilus pittmaniae HK 85</name>
    <dbReference type="NCBI Taxonomy" id="1035188"/>
    <lineage>
        <taxon>Bacteria</taxon>
        <taxon>Pseudomonadati</taxon>
        <taxon>Pseudomonadota</taxon>
        <taxon>Gammaproteobacteria</taxon>
        <taxon>Pasteurellales</taxon>
        <taxon>Pasteurellaceae</taxon>
        <taxon>Haemophilus</taxon>
    </lineage>
</organism>
<protein>
    <submittedName>
        <fullName evidence="1">Uncharacterized protein</fullName>
    </submittedName>
</protein>
<dbReference type="AlphaFoldDB" id="F9Q5J9"/>
<gene>
    <name evidence="1" type="ORF">HMPREF9952_1130</name>
</gene>
<evidence type="ECO:0000313" key="2">
    <source>
        <dbReference type="Proteomes" id="UP000006235"/>
    </source>
</evidence>
<accession>F9Q5J9</accession>
<name>F9Q5J9_9PAST</name>
<dbReference type="EMBL" id="AFUV01000001">
    <property type="protein sequence ID" value="EGV07716.1"/>
    <property type="molecule type" value="Genomic_DNA"/>
</dbReference>
<proteinExistence type="predicted"/>
<dbReference type="Proteomes" id="UP000006235">
    <property type="component" value="Unassembled WGS sequence"/>
</dbReference>
<reference evidence="1 2" key="1">
    <citation type="submission" date="2011-07" db="EMBL/GenBank/DDBJ databases">
        <authorList>
            <person name="Harkins D.M."/>
            <person name="Madupu R."/>
            <person name="Durkin A.S."/>
            <person name="Torralba M."/>
            <person name="Methe B."/>
            <person name="Sutton G.G."/>
            <person name="Nelson K.E."/>
        </authorList>
    </citation>
    <scope>NUCLEOTIDE SEQUENCE [LARGE SCALE GENOMIC DNA]</scope>
    <source>
        <strain evidence="1 2">HK 85</strain>
    </source>
</reference>
<dbReference type="STRING" id="1035188.HMPREF9952_1130"/>